<proteinExistence type="predicted"/>
<evidence type="ECO:0000313" key="1">
    <source>
        <dbReference type="EMBL" id="PFX20963.1"/>
    </source>
</evidence>
<protein>
    <submittedName>
        <fullName evidence="1">Uncharacterized protein</fullName>
    </submittedName>
</protein>
<dbReference type="InterPro" id="IPR024416">
    <property type="entry name" value="DUF2738"/>
</dbReference>
<dbReference type="Pfam" id="PF10927">
    <property type="entry name" value="DUF2738"/>
    <property type="match status" value="1"/>
</dbReference>
<evidence type="ECO:0000313" key="2">
    <source>
        <dbReference type="Proteomes" id="UP000225706"/>
    </source>
</evidence>
<keyword evidence="2" id="KW-1185">Reference proteome</keyword>
<accession>A0A2B4RVZ7</accession>
<dbReference type="AlphaFoldDB" id="A0A2B4RVZ7"/>
<organism evidence="1 2">
    <name type="scientific">Stylophora pistillata</name>
    <name type="common">Smooth cauliflower coral</name>
    <dbReference type="NCBI Taxonomy" id="50429"/>
    <lineage>
        <taxon>Eukaryota</taxon>
        <taxon>Metazoa</taxon>
        <taxon>Cnidaria</taxon>
        <taxon>Anthozoa</taxon>
        <taxon>Hexacorallia</taxon>
        <taxon>Scleractinia</taxon>
        <taxon>Astrocoeniina</taxon>
        <taxon>Pocilloporidae</taxon>
        <taxon>Stylophora</taxon>
    </lineage>
</organism>
<dbReference type="EMBL" id="LSMT01000297">
    <property type="protein sequence ID" value="PFX20963.1"/>
    <property type="molecule type" value="Genomic_DNA"/>
</dbReference>
<comment type="caution">
    <text evidence="1">The sequence shown here is derived from an EMBL/GenBank/DDBJ whole genome shotgun (WGS) entry which is preliminary data.</text>
</comment>
<name>A0A2B4RVZ7_STYPI</name>
<sequence>MQLSSLKSITRDNVIFEEATTNQHGHERINIKITGTATDAAAEPLVIASPFRFSFGVQPSLNKSGGVVGYTLPTPLWNHQEGEPTQKEFAFYEALKELKHICYQYLEGAYGIDVAESIKFPLVEKEGKAPILYPRLMYNQKSRSVRTLFHSRWKNLNPVLDCRDYCKKKVQPLAVLSEDEEEDEEDEVFEDDV</sequence>
<reference evidence="2" key="1">
    <citation type="journal article" date="2017" name="bioRxiv">
        <title>Comparative analysis of the genomes of Stylophora pistillata and Acropora digitifera provides evidence for extensive differences between species of corals.</title>
        <authorList>
            <person name="Voolstra C.R."/>
            <person name="Li Y."/>
            <person name="Liew Y.J."/>
            <person name="Baumgarten S."/>
            <person name="Zoccola D."/>
            <person name="Flot J.-F."/>
            <person name="Tambutte S."/>
            <person name="Allemand D."/>
            <person name="Aranda M."/>
        </authorList>
    </citation>
    <scope>NUCLEOTIDE SEQUENCE [LARGE SCALE GENOMIC DNA]</scope>
</reference>
<dbReference type="Proteomes" id="UP000225706">
    <property type="component" value="Unassembled WGS sequence"/>
</dbReference>
<gene>
    <name evidence="1" type="ORF">AWC38_SpisGene14565</name>
</gene>